<dbReference type="OrthoDB" id="9800887at2"/>
<reference evidence="8 9" key="1">
    <citation type="submission" date="2015-12" db="EMBL/GenBank/DDBJ databases">
        <title>Genome sequence of the marine Rhodobacteraceae strain O3.65, Candidatus Tritonibacter horizontis.</title>
        <authorList>
            <person name="Poehlein A."/>
            <person name="Giebel H.A."/>
            <person name="Voget S."/>
            <person name="Brinkhoff T."/>
        </authorList>
    </citation>
    <scope>NUCLEOTIDE SEQUENCE [LARGE SCALE GENOMIC DNA]</scope>
    <source>
        <strain evidence="8 9">O3.65</strain>
    </source>
</reference>
<keyword evidence="5 8" id="KW-0560">Oxidoreductase</keyword>
<dbReference type="SUPFAM" id="SSF49482">
    <property type="entry name" value="Aromatic compound dioxygenase"/>
    <property type="match status" value="1"/>
</dbReference>
<dbReference type="EC" id="1.13.11.-" evidence="8"/>
<gene>
    <name evidence="8" type="primary">clcA_1</name>
    <name evidence="8" type="ORF">TRIHO_09430</name>
</gene>
<evidence type="ECO:0000313" key="9">
    <source>
        <dbReference type="Proteomes" id="UP000068382"/>
    </source>
</evidence>
<feature type="domain" description="Intradiol ring-cleavage dioxygenases" evidence="7">
    <location>
        <begin position="105"/>
        <end position="133"/>
    </location>
</feature>
<evidence type="ECO:0000313" key="8">
    <source>
        <dbReference type="EMBL" id="KUP94207.1"/>
    </source>
</evidence>
<dbReference type="GO" id="GO:0018576">
    <property type="term" value="F:catechol 1,2-dioxygenase activity"/>
    <property type="evidence" value="ECO:0007669"/>
    <property type="project" value="InterPro"/>
</dbReference>
<evidence type="ECO:0000256" key="2">
    <source>
        <dbReference type="ARBA" id="ARBA00007825"/>
    </source>
</evidence>
<protein>
    <submittedName>
        <fullName evidence="8">Chlorocatechol 1,2-dioxygenase</fullName>
        <ecNumber evidence="8">1.13.11.-</ecNumber>
    </submittedName>
</protein>
<dbReference type="Gene3D" id="6.10.10.40">
    <property type="entry name" value="Catechol 1,2-dioxygenase multimerisation domain-like"/>
    <property type="match status" value="1"/>
</dbReference>
<dbReference type="PANTHER" id="PTHR33711:SF7">
    <property type="entry name" value="INTRADIOL RING-CLEAVAGE DIOXYGENASES DOMAIN-CONTAINING PROTEIN-RELATED"/>
    <property type="match status" value="1"/>
</dbReference>
<keyword evidence="3" id="KW-0479">Metal-binding</keyword>
<dbReference type="InterPro" id="IPR007535">
    <property type="entry name" value="Catechol_dOase_N"/>
</dbReference>
<comment type="caution">
    <text evidence="8">The sequence shown here is derived from an EMBL/GenBank/DDBJ whole genome shotgun (WGS) entry which is preliminary data.</text>
</comment>
<sequence length="257" mass="28847">MSDRVKEVVPDLIYAIRSTLKKHGVTFEEYGAAMQYLIRVQETGEVPLFVDAFFNATIVEIDNVTREGTQADIQGPYYLNSEAYQIISERLPHRPIDENAQDMVIRGQITDTDGNPLAGAELDIWHSTPDGLYSGVHDGIDAKYCRGRVITDAQGRYSVKSKLPVPYQIPNQGPTGELLEQHLGRHSWRPAHIHFWARADGRRDLINQAYFENGEWVGDDCCETDHLDLVVPELIENGARVMEVNFALDPALAIAAE</sequence>
<keyword evidence="6" id="KW-0408">Iron</keyword>
<dbReference type="PATRIC" id="fig|1768241.3.peg.980"/>
<dbReference type="Pfam" id="PF04444">
    <property type="entry name" value="Dioxygenase_N"/>
    <property type="match status" value="1"/>
</dbReference>
<dbReference type="Pfam" id="PF00775">
    <property type="entry name" value="Dioxygenase_C"/>
    <property type="match status" value="1"/>
</dbReference>
<dbReference type="InterPro" id="IPR050770">
    <property type="entry name" value="Intradiol_RC_Dioxygenase"/>
</dbReference>
<keyword evidence="4 8" id="KW-0223">Dioxygenase</keyword>
<dbReference type="InterPro" id="IPR015889">
    <property type="entry name" value="Intradiol_dOase_core"/>
</dbReference>
<dbReference type="AlphaFoldDB" id="A0A132C263"/>
<dbReference type="GO" id="GO:0009712">
    <property type="term" value="P:catechol-containing compound metabolic process"/>
    <property type="evidence" value="ECO:0007669"/>
    <property type="project" value="InterPro"/>
</dbReference>
<evidence type="ECO:0000256" key="1">
    <source>
        <dbReference type="ARBA" id="ARBA00001965"/>
    </source>
</evidence>
<name>A0A132C263_9RHOB</name>
<accession>A0A132C263</accession>
<comment type="cofactor">
    <cofactor evidence="1">
        <name>Fe(3+)</name>
        <dbReference type="ChEBI" id="CHEBI:29034"/>
    </cofactor>
</comment>
<keyword evidence="9" id="KW-1185">Reference proteome</keyword>
<dbReference type="InterPro" id="IPR000627">
    <property type="entry name" value="Intradiol_dOase_C"/>
</dbReference>
<evidence type="ECO:0000256" key="5">
    <source>
        <dbReference type="ARBA" id="ARBA00023002"/>
    </source>
</evidence>
<dbReference type="PANTHER" id="PTHR33711">
    <property type="entry name" value="DIOXYGENASE, PUTATIVE (AFU_ORTHOLOGUE AFUA_2G02910)-RELATED"/>
    <property type="match status" value="1"/>
</dbReference>
<evidence type="ECO:0000256" key="4">
    <source>
        <dbReference type="ARBA" id="ARBA00022964"/>
    </source>
</evidence>
<dbReference type="RefSeq" id="WP_068240839.1">
    <property type="nucleotide sequence ID" value="NZ_LPUY01000025.1"/>
</dbReference>
<dbReference type="Gene3D" id="2.60.130.10">
    <property type="entry name" value="Aromatic compound dioxygenase"/>
    <property type="match status" value="1"/>
</dbReference>
<dbReference type="EMBL" id="LPUY01000025">
    <property type="protein sequence ID" value="KUP94207.1"/>
    <property type="molecule type" value="Genomic_DNA"/>
</dbReference>
<evidence type="ECO:0000256" key="3">
    <source>
        <dbReference type="ARBA" id="ARBA00022723"/>
    </source>
</evidence>
<dbReference type="GO" id="GO:0008199">
    <property type="term" value="F:ferric iron binding"/>
    <property type="evidence" value="ECO:0007669"/>
    <property type="project" value="InterPro"/>
</dbReference>
<dbReference type="Proteomes" id="UP000068382">
    <property type="component" value="Unassembled WGS sequence"/>
</dbReference>
<proteinExistence type="inferred from homology"/>
<dbReference type="PROSITE" id="PS00083">
    <property type="entry name" value="INTRADIOL_DIOXYGENAS"/>
    <property type="match status" value="1"/>
</dbReference>
<comment type="similarity">
    <text evidence="2">Belongs to the intradiol ring-cleavage dioxygenase family.</text>
</comment>
<organism evidence="8 9">
    <name type="scientific">Tritonibacter horizontis</name>
    <dbReference type="NCBI Taxonomy" id="1768241"/>
    <lineage>
        <taxon>Bacteria</taxon>
        <taxon>Pseudomonadati</taxon>
        <taxon>Pseudomonadota</taxon>
        <taxon>Alphaproteobacteria</taxon>
        <taxon>Rhodobacterales</taxon>
        <taxon>Paracoccaceae</taxon>
        <taxon>Tritonibacter</taxon>
    </lineage>
</organism>
<dbReference type="InterPro" id="IPR043029">
    <property type="entry name" value="1_2-CTD_multi_dom"/>
</dbReference>
<evidence type="ECO:0000259" key="7">
    <source>
        <dbReference type="PROSITE" id="PS00083"/>
    </source>
</evidence>
<evidence type="ECO:0000256" key="6">
    <source>
        <dbReference type="ARBA" id="ARBA00023004"/>
    </source>
</evidence>